<sequence>MTTRKTKPKSRAKPEKRDAAAKAAAASAKVPARSARPGPAPAAAAKGETPGGKGPRGKSLVIVESPAKARTIGKYLGPGFEVRASNGHVRDLPKSKLGVDIENGFQPSYILIKGKAKILKDLKQSARQAATIYLAPDPDREGEAIAWHLAETLGNGSDKRIRRLAFYEITKRGIMEALETPRSIDMNKVHAQQARRVLDRLVGYQVSPFLWKTIRYGLSAGRVQSVALRLICEREEEVRAFVPREYWTLDADLATAKDERFRARVQKKSGEKISLENEAQAKAAAAELEKESFRVTGVRTQEKRRNPLPPFITSTMQQESFQRLRFSAQKTMVIAQQLYEGIDAGTEGPTGLITYMRTDSTRTAPDALADVRDFIQTTFGPSYLPAEARHFRSRETSQDAHEAIRPTSVARTPASMKRHLEPDQYRLYELIWQRFVASQMNPALVLTTTVDIKAGEYLLRASGSRVKFDGFARAYHATLIEGTGPEAAKLPSLQEGDVLKQLGIHPEQHFTEPPPRYTEASLVKTLEEKGIGRPSTYATIVGTILTRDYVLRDRGKLTPTELGMTVWKLLDRMFGDVFEVEFTARMEQELDRVETGKDAWDHVVADFYAPFRKDLTVAESQRESLKASLAEESDRECPKCGSKMVKRYGRNGPFLACPRYPECKTTMPVEEESEGAEAPTQPCPVCQSPMRIRSGRFGKFLACSRYPDCKGTRPLGLGVPCPECGAGELVERRTRRGKAFFGCSRYPTCTFGIWDRPVQQACPSCGYPILVQKRTKTKGDYLQCPKCKTRVDAEASEAVSGTLDR</sequence>
<name>A0A538T821_UNCEI</name>
<dbReference type="InterPro" id="IPR013824">
    <property type="entry name" value="Topo_IA_cen_sub1"/>
</dbReference>
<dbReference type="SUPFAM" id="SSF57783">
    <property type="entry name" value="Zinc beta-ribbon"/>
    <property type="match status" value="2"/>
</dbReference>
<evidence type="ECO:0000256" key="5">
    <source>
        <dbReference type="ARBA" id="ARBA00022833"/>
    </source>
</evidence>
<dbReference type="CDD" id="cd00186">
    <property type="entry name" value="TOP1Ac"/>
    <property type="match status" value="1"/>
</dbReference>
<dbReference type="Pfam" id="PF01396">
    <property type="entry name" value="Zn_ribbon_Top1"/>
    <property type="match status" value="4"/>
</dbReference>
<dbReference type="GO" id="GO:0003677">
    <property type="term" value="F:DNA binding"/>
    <property type="evidence" value="ECO:0007669"/>
    <property type="project" value="UniProtKB-KW"/>
</dbReference>
<feature type="region of interest" description="Disordered" evidence="11">
    <location>
        <begin position="1"/>
        <end position="60"/>
    </location>
</feature>
<dbReference type="InterPro" id="IPR023406">
    <property type="entry name" value="Topo_IA_AS"/>
</dbReference>
<feature type="compositionally biased region" description="Basic residues" evidence="11">
    <location>
        <begin position="1"/>
        <end position="11"/>
    </location>
</feature>
<dbReference type="InterPro" id="IPR005733">
    <property type="entry name" value="TopoI_bac-type"/>
</dbReference>
<dbReference type="InterPro" id="IPR013825">
    <property type="entry name" value="Topo_IA_cen_sub2"/>
</dbReference>
<dbReference type="InterPro" id="IPR013826">
    <property type="entry name" value="Topo_IA_cen_sub3"/>
</dbReference>
<dbReference type="GO" id="GO:0005694">
    <property type="term" value="C:chromosome"/>
    <property type="evidence" value="ECO:0007669"/>
    <property type="project" value="InterPro"/>
</dbReference>
<feature type="region of interest" description="Interaction with DNA" evidence="10">
    <location>
        <begin position="219"/>
        <end position="224"/>
    </location>
</feature>
<reference evidence="14 15" key="1">
    <citation type="journal article" date="2019" name="Nat. Microbiol.">
        <title>Mediterranean grassland soil C-N compound turnover is dependent on rainfall and depth, and is mediated by genomically divergent microorganisms.</title>
        <authorList>
            <person name="Diamond S."/>
            <person name="Andeer P.F."/>
            <person name="Li Z."/>
            <person name="Crits-Christoph A."/>
            <person name="Burstein D."/>
            <person name="Anantharaman K."/>
            <person name="Lane K.R."/>
            <person name="Thomas B.C."/>
            <person name="Pan C."/>
            <person name="Northen T.R."/>
            <person name="Banfield J.F."/>
        </authorList>
    </citation>
    <scope>NUCLEOTIDE SEQUENCE [LARGE SCALE GENOMIC DNA]</scope>
    <source>
        <strain evidence="14">WS_6</strain>
    </source>
</reference>
<feature type="site" description="Interaction with DNA" evidence="10">
    <location>
        <position position="195"/>
    </location>
</feature>
<dbReference type="Gene3D" id="1.10.460.10">
    <property type="entry name" value="Topoisomerase I, domain 2"/>
    <property type="match status" value="1"/>
</dbReference>
<dbReference type="PRINTS" id="PR00417">
    <property type="entry name" value="PRTPISMRASEI"/>
</dbReference>
<feature type="active site" description="O-(5'-phospho-DNA)-tyrosine intermediate" evidence="10">
    <location>
        <position position="355"/>
    </location>
</feature>
<keyword evidence="5" id="KW-0862">Zinc</keyword>
<dbReference type="AlphaFoldDB" id="A0A538T821"/>
<evidence type="ECO:0000313" key="14">
    <source>
        <dbReference type="EMBL" id="TMQ59790.1"/>
    </source>
</evidence>
<feature type="site" description="Interaction with DNA" evidence="10">
    <location>
        <position position="547"/>
    </location>
</feature>
<dbReference type="SMART" id="SM00437">
    <property type="entry name" value="TOP1Ac"/>
    <property type="match status" value="1"/>
</dbReference>
<dbReference type="GO" id="GO:0006265">
    <property type="term" value="P:DNA topological change"/>
    <property type="evidence" value="ECO:0007669"/>
    <property type="project" value="UniProtKB-UniRule"/>
</dbReference>
<comment type="caution">
    <text evidence="14">The sequence shown here is derived from an EMBL/GenBank/DDBJ whole genome shotgun (WGS) entry which is preliminary data.</text>
</comment>
<dbReference type="PROSITE" id="PS50880">
    <property type="entry name" value="TOPRIM"/>
    <property type="match status" value="1"/>
</dbReference>
<dbReference type="GO" id="GO:0003917">
    <property type="term" value="F:DNA topoisomerase type I (single strand cut, ATP-independent) activity"/>
    <property type="evidence" value="ECO:0007669"/>
    <property type="project" value="UniProtKB-UniRule"/>
</dbReference>
<evidence type="ECO:0000256" key="10">
    <source>
        <dbReference type="HAMAP-Rule" id="MF_00952"/>
    </source>
</evidence>
<feature type="site" description="Interaction with DNA" evidence="10">
    <location>
        <position position="88"/>
    </location>
</feature>
<evidence type="ECO:0000313" key="15">
    <source>
        <dbReference type="Proteomes" id="UP000316852"/>
    </source>
</evidence>
<dbReference type="HAMAP" id="MF_00952">
    <property type="entry name" value="Topoisom_1_prok"/>
    <property type="match status" value="1"/>
</dbReference>
<evidence type="ECO:0000256" key="8">
    <source>
        <dbReference type="ARBA" id="ARBA00023125"/>
    </source>
</evidence>
<dbReference type="EMBL" id="VBOW01000019">
    <property type="protein sequence ID" value="TMQ59790.1"/>
    <property type="molecule type" value="Genomic_DNA"/>
</dbReference>
<comment type="similarity">
    <text evidence="2 10">Belongs to the type IA topoisomerase family.</text>
</comment>
<feature type="domain" description="Topo IA-type catalytic" evidence="13">
    <location>
        <begin position="185"/>
        <end position="616"/>
    </location>
</feature>
<keyword evidence="7 10" id="KW-0799">Topoisomerase</keyword>
<keyword evidence="8 10" id="KW-0238">DNA-binding</keyword>
<feature type="domain" description="Toprim" evidence="12">
    <location>
        <begin position="58"/>
        <end position="169"/>
    </location>
</feature>
<dbReference type="SMART" id="SM00436">
    <property type="entry name" value="TOP1Bc"/>
    <property type="match status" value="1"/>
</dbReference>
<dbReference type="NCBIfam" id="TIGR01051">
    <property type="entry name" value="topA_bact"/>
    <property type="match status" value="1"/>
</dbReference>
<evidence type="ECO:0000256" key="6">
    <source>
        <dbReference type="ARBA" id="ARBA00022842"/>
    </source>
</evidence>
<feature type="site" description="Interaction with DNA" evidence="10">
    <location>
        <position position="211"/>
    </location>
</feature>
<proteinExistence type="inferred from homology"/>
<comment type="function">
    <text evidence="10">Releases the supercoiling and torsional tension of DNA, which is introduced during the DNA replication and transcription, by transiently cleaving and rejoining one strand of the DNA duplex. Introduces a single-strand break via transesterification at a target site in duplex DNA. The scissile phosphodiester is attacked by the catalytic tyrosine of the enzyme, resulting in the formation of a DNA-(5'-phosphotyrosyl)-enzyme intermediate and the expulsion of a 3'-OH DNA strand. The free DNA strand then undergoes passage around the unbroken strand, thus removing DNA supercoils. Finally, in the religation step, the DNA 3'-OH attacks the covalent intermediate to expel the active-site tyrosine and restore the DNA phosphodiester backbone.</text>
</comment>
<dbReference type="PROSITE" id="PS52039">
    <property type="entry name" value="TOPO_IA_2"/>
    <property type="match status" value="1"/>
</dbReference>
<dbReference type="InterPro" id="IPR023405">
    <property type="entry name" value="Topo_IA_core_domain"/>
</dbReference>
<evidence type="ECO:0000256" key="9">
    <source>
        <dbReference type="ARBA" id="ARBA00023235"/>
    </source>
</evidence>
<dbReference type="Pfam" id="PF01131">
    <property type="entry name" value="Topoisom_bac"/>
    <property type="match status" value="1"/>
</dbReference>
<keyword evidence="3" id="KW-0479">Metal-binding</keyword>
<evidence type="ECO:0000256" key="4">
    <source>
        <dbReference type="ARBA" id="ARBA00022771"/>
    </source>
</evidence>
<dbReference type="InterPro" id="IPR003602">
    <property type="entry name" value="Topo_IA_DNA-bd_dom"/>
</dbReference>
<accession>A0A538T821</accession>
<comment type="catalytic activity">
    <reaction evidence="1 10">
        <text>ATP-independent breakage of single-stranded DNA, followed by passage and rejoining.</text>
        <dbReference type="EC" id="5.6.2.1"/>
    </reaction>
</comment>
<evidence type="ECO:0000259" key="13">
    <source>
        <dbReference type="PROSITE" id="PS52039"/>
    </source>
</evidence>
<protein>
    <recommendedName>
        <fullName evidence="10">DNA topoisomerase 1</fullName>
        <ecNumber evidence="10">5.6.2.1</ecNumber>
    </recommendedName>
    <alternativeName>
        <fullName evidence="10">DNA topoisomerase I</fullName>
    </alternativeName>
</protein>
<dbReference type="Gene3D" id="3.30.65.10">
    <property type="entry name" value="Bacterial Topoisomerase I, domain 1"/>
    <property type="match status" value="3"/>
</dbReference>
<dbReference type="PANTHER" id="PTHR42785:SF1">
    <property type="entry name" value="DNA TOPOISOMERASE"/>
    <property type="match status" value="1"/>
</dbReference>
<dbReference type="Gene3D" id="3.40.50.140">
    <property type="match status" value="1"/>
</dbReference>
<feature type="site" description="Interaction with DNA" evidence="10">
    <location>
        <position position="196"/>
    </location>
</feature>
<evidence type="ECO:0000256" key="2">
    <source>
        <dbReference type="ARBA" id="ARBA00009446"/>
    </source>
</evidence>
<dbReference type="Gene3D" id="2.70.20.10">
    <property type="entry name" value="Topoisomerase I, domain 3"/>
    <property type="match status" value="1"/>
</dbReference>
<organism evidence="14 15">
    <name type="scientific">Eiseniibacteriota bacterium</name>
    <dbReference type="NCBI Taxonomy" id="2212470"/>
    <lineage>
        <taxon>Bacteria</taxon>
        <taxon>Candidatus Eiseniibacteriota</taxon>
    </lineage>
</organism>
<dbReference type="InterPro" id="IPR000380">
    <property type="entry name" value="Topo_IA"/>
</dbReference>
<dbReference type="Gene3D" id="1.10.290.10">
    <property type="entry name" value="Topoisomerase I, domain 4"/>
    <property type="match status" value="1"/>
</dbReference>
<gene>
    <name evidence="10 14" type="primary">topA</name>
    <name evidence="14" type="ORF">E6K76_03540</name>
</gene>
<feature type="site" description="Interaction with DNA" evidence="10">
    <location>
        <position position="199"/>
    </location>
</feature>
<dbReference type="InterPro" id="IPR013497">
    <property type="entry name" value="Topo_IA_cen"/>
</dbReference>
<dbReference type="PROSITE" id="PS00396">
    <property type="entry name" value="TOPO_IA_1"/>
    <property type="match status" value="1"/>
</dbReference>
<evidence type="ECO:0000256" key="11">
    <source>
        <dbReference type="SAM" id="MobiDB-lite"/>
    </source>
</evidence>
<evidence type="ECO:0000259" key="12">
    <source>
        <dbReference type="PROSITE" id="PS50880"/>
    </source>
</evidence>
<feature type="site" description="Interaction with DNA" evidence="10">
    <location>
        <position position="204"/>
    </location>
</feature>
<keyword evidence="9 10" id="KW-0413">Isomerase</keyword>
<evidence type="ECO:0000256" key="7">
    <source>
        <dbReference type="ARBA" id="ARBA00023029"/>
    </source>
</evidence>
<dbReference type="Pfam" id="PF01751">
    <property type="entry name" value="Toprim"/>
    <property type="match status" value="1"/>
</dbReference>
<dbReference type="InterPro" id="IPR028612">
    <property type="entry name" value="Topoisom_1_IA"/>
</dbReference>
<dbReference type="SUPFAM" id="SSF56712">
    <property type="entry name" value="Prokaryotic type I DNA topoisomerase"/>
    <property type="match status" value="1"/>
</dbReference>
<dbReference type="PANTHER" id="PTHR42785">
    <property type="entry name" value="DNA TOPOISOMERASE, TYPE IA, CORE"/>
    <property type="match status" value="1"/>
</dbReference>
<keyword evidence="4" id="KW-0863">Zinc-finger</keyword>
<evidence type="ECO:0000256" key="3">
    <source>
        <dbReference type="ARBA" id="ARBA00022723"/>
    </source>
</evidence>
<dbReference type="CDD" id="cd03363">
    <property type="entry name" value="TOPRIM_TopoIA_TopoI"/>
    <property type="match status" value="1"/>
</dbReference>
<feature type="compositionally biased region" description="Basic and acidic residues" evidence="11">
    <location>
        <begin position="394"/>
        <end position="404"/>
    </location>
</feature>
<dbReference type="InterPro" id="IPR006171">
    <property type="entry name" value="TOPRIM_dom"/>
</dbReference>
<dbReference type="SMART" id="SM00493">
    <property type="entry name" value="TOPRIM"/>
    <property type="match status" value="1"/>
</dbReference>
<dbReference type="InterPro" id="IPR003601">
    <property type="entry name" value="Topo_IA_2"/>
</dbReference>
<feature type="site" description="Interaction with DNA" evidence="10">
    <location>
        <position position="357"/>
    </location>
</feature>
<keyword evidence="6" id="KW-0460">Magnesium</keyword>
<dbReference type="GO" id="GO:0008270">
    <property type="term" value="F:zinc ion binding"/>
    <property type="evidence" value="ECO:0007669"/>
    <property type="project" value="UniProtKB-KW"/>
</dbReference>
<feature type="compositionally biased region" description="Low complexity" evidence="11">
    <location>
        <begin position="21"/>
        <end position="48"/>
    </location>
</feature>
<evidence type="ECO:0000256" key="1">
    <source>
        <dbReference type="ARBA" id="ARBA00000213"/>
    </source>
</evidence>
<dbReference type="Proteomes" id="UP000316852">
    <property type="component" value="Unassembled WGS sequence"/>
</dbReference>
<dbReference type="InterPro" id="IPR013498">
    <property type="entry name" value="Topo_IA_Znf"/>
</dbReference>
<dbReference type="EC" id="5.6.2.1" evidence="10"/>
<feature type="region of interest" description="Disordered" evidence="11">
    <location>
        <begin position="394"/>
        <end position="414"/>
    </location>
</feature>
<dbReference type="InterPro" id="IPR034149">
    <property type="entry name" value="TOPRIM_TopoI"/>
</dbReference>
<comment type="subunit">
    <text evidence="10">Monomer.</text>
</comment>